<dbReference type="InParanoid" id="A0A0D2A5N8"/>
<proteinExistence type="inferred from homology"/>
<gene>
    <name evidence="5" type="ORF">PV09_06523</name>
</gene>
<evidence type="ECO:0000313" key="5">
    <source>
        <dbReference type="EMBL" id="KIW02018.1"/>
    </source>
</evidence>
<feature type="domain" description="Nuclear speckle splicing regulatory protein 1 N-terminal" evidence="4">
    <location>
        <begin position="90"/>
        <end position="205"/>
    </location>
</feature>
<keyword evidence="2" id="KW-0175">Coiled coil</keyword>
<evidence type="ECO:0000259" key="4">
    <source>
        <dbReference type="Pfam" id="PF09745"/>
    </source>
</evidence>
<dbReference type="OrthoDB" id="446635at2759"/>
<evidence type="ECO:0000256" key="1">
    <source>
        <dbReference type="ARBA" id="ARBA00010126"/>
    </source>
</evidence>
<accession>A0A0D2A5N8</accession>
<dbReference type="PANTHER" id="PTHR47845:SF1">
    <property type="entry name" value="NUCLEAR SPECKLE SPLICING REGULATORY PROTEIN 1 HOMOLOG"/>
    <property type="match status" value="1"/>
</dbReference>
<comment type="similarity">
    <text evidence="1">Belongs to the NSRP1 family.</text>
</comment>
<feature type="compositionally biased region" description="Basic and acidic residues" evidence="3">
    <location>
        <begin position="364"/>
        <end position="387"/>
    </location>
</feature>
<dbReference type="PANTHER" id="PTHR47845">
    <property type="entry name" value="NUCLEAR SPECKLE SPLICING REGULATORY PROTEIN 1 HOMOLOG"/>
    <property type="match status" value="1"/>
</dbReference>
<dbReference type="Pfam" id="PF09745">
    <property type="entry name" value="NSRP1_N"/>
    <property type="match status" value="1"/>
</dbReference>
<evidence type="ECO:0000256" key="3">
    <source>
        <dbReference type="SAM" id="MobiDB-lite"/>
    </source>
</evidence>
<name>A0A0D2A5N8_9PEZI</name>
<feature type="compositionally biased region" description="Basic and acidic residues" evidence="3">
    <location>
        <begin position="146"/>
        <end position="203"/>
    </location>
</feature>
<dbReference type="InterPro" id="IPR053246">
    <property type="entry name" value="NS_splicing_regulatory_protein"/>
</dbReference>
<dbReference type="EMBL" id="KN847551">
    <property type="protein sequence ID" value="KIW02018.1"/>
    <property type="molecule type" value="Genomic_DNA"/>
</dbReference>
<dbReference type="Proteomes" id="UP000053259">
    <property type="component" value="Unassembled WGS sequence"/>
</dbReference>
<feature type="region of interest" description="Disordered" evidence="3">
    <location>
        <begin position="290"/>
        <end position="387"/>
    </location>
</feature>
<dbReference type="AlphaFoldDB" id="A0A0D2A5N8"/>
<feature type="region of interest" description="Disordered" evidence="3">
    <location>
        <begin position="1"/>
        <end position="75"/>
    </location>
</feature>
<keyword evidence="6" id="KW-1185">Reference proteome</keyword>
<dbReference type="RefSeq" id="XP_016211887.1">
    <property type="nucleotide sequence ID" value="XM_016360175.1"/>
</dbReference>
<evidence type="ECO:0000256" key="2">
    <source>
        <dbReference type="ARBA" id="ARBA00023054"/>
    </source>
</evidence>
<organism evidence="5 6">
    <name type="scientific">Verruconis gallopava</name>
    <dbReference type="NCBI Taxonomy" id="253628"/>
    <lineage>
        <taxon>Eukaryota</taxon>
        <taxon>Fungi</taxon>
        <taxon>Dikarya</taxon>
        <taxon>Ascomycota</taxon>
        <taxon>Pezizomycotina</taxon>
        <taxon>Dothideomycetes</taxon>
        <taxon>Pleosporomycetidae</taxon>
        <taxon>Venturiales</taxon>
        <taxon>Sympoventuriaceae</taxon>
        <taxon>Verruconis</taxon>
    </lineage>
</organism>
<feature type="region of interest" description="Disordered" evidence="3">
    <location>
        <begin position="146"/>
        <end position="204"/>
    </location>
</feature>
<dbReference type="VEuPathDB" id="FungiDB:PV09_06523"/>
<sequence>MSLKIGFGASNKNKKPLQSSKALFGDDEEDEPTQQDNTEQVGGLPLDQLQPSKRLDDAELPGKPSLKAKSKPGLHTLQYGDLSAQRSSLKTVESALQVDAAIYDYDAAFDAIHAKDAERKAQRRKEAEERQSRYIENFMAAAETRKQDLARARDKQLQREREAEGDMYADKEKFVTEAYKKQQEQLRKAEEDEKKKQEEEEKKRKALGMQGFYKAVMDEQERRYQEAMQAAEEVTKSGKKIEVPLEEEKTDAQIAEELKAQGKNVLLNDEGQIVDKRETLSAGLNFVAKPKPAGTVKTQNRAPVQPAWQNKGIGNQKAMRERQTRMIEEQLAAAAKRAADEEAEERRRLEHASKSRKTAAEVGSAKERYLARKKAAEEAKKQQNDAS</sequence>
<dbReference type="HOGENOM" id="CLU_042321_0_0_1"/>
<dbReference type="STRING" id="253628.A0A0D2A5N8"/>
<dbReference type="GO" id="GO:0000381">
    <property type="term" value="P:regulation of alternative mRNA splicing, via spliceosome"/>
    <property type="evidence" value="ECO:0007669"/>
    <property type="project" value="InterPro"/>
</dbReference>
<evidence type="ECO:0000313" key="6">
    <source>
        <dbReference type="Proteomes" id="UP000053259"/>
    </source>
</evidence>
<reference evidence="5 6" key="1">
    <citation type="submission" date="2015-01" db="EMBL/GenBank/DDBJ databases">
        <title>The Genome Sequence of Ochroconis gallopava CBS43764.</title>
        <authorList>
            <consortium name="The Broad Institute Genomics Platform"/>
            <person name="Cuomo C."/>
            <person name="de Hoog S."/>
            <person name="Gorbushina A."/>
            <person name="Stielow B."/>
            <person name="Teixiera M."/>
            <person name="Abouelleil A."/>
            <person name="Chapman S.B."/>
            <person name="Priest M."/>
            <person name="Young S.K."/>
            <person name="Wortman J."/>
            <person name="Nusbaum C."/>
            <person name="Birren B."/>
        </authorList>
    </citation>
    <scope>NUCLEOTIDE SEQUENCE [LARGE SCALE GENOMIC DNA]</scope>
    <source>
        <strain evidence="5 6">CBS 43764</strain>
    </source>
</reference>
<feature type="compositionally biased region" description="Basic and acidic residues" evidence="3">
    <location>
        <begin position="318"/>
        <end position="328"/>
    </location>
</feature>
<feature type="compositionally biased region" description="Basic and acidic residues" evidence="3">
    <location>
        <begin position="337"/>
        <end position="353"/>
    </location>
</feature>
<dbReference type="InterPro" id="IPR018612">
    <property type="entry name" value="NSRP1_N"/>
</dbReference>
<protein>
    <recommendedName>
        <fullName evidence="4">Nuclear speckle splicing regulatory protein 1 N-terminal domain-containing protein</fullName>
    </recommendedName>
</protein>
<dbReference type="GeneID" id="27314496"/>